<comment type="caution">
    <text evidence="1">The sequence shown here is derived from an EMBL/GenBank/DDBJ whole genome shotgun (WGS) entry which is preliminary data.</text>
</comment>
<protein>
    <submittedName>
        <fullName evidence="1">Uncharacterized protein</fullName>
    </submittedName>
</protein>
<dbReference type="InterPro" id="IPR021734">
    <property type="entry name" value="DUF3303"/>
</dbReference>
<accession>A0A0F9AXJ9</accession>
<evidence type="ECO:0000313" key="1">
    <source>
        <dbReference type="EMBL" id="KKK77041.1"/>
    </source>
</evidence>
<gene>
    <name evidence="1" type="ORF">LCGC14_2857610</name>
</gene>
<name>A0A0F9AXJ9_9ZZZZ</name>
<organism evidence="1">
    <name type="scientific">marine sediment metagenome</name>
    <dbReference type="NCBI Taxonomy" id="412755"/>
    <lineage>
        <taxon>unclassified sequences</taxon>
        <taxon>metagenomes</taxon>
        <taxon>ecological metagenomes</taxon>
    </lineage>
</organism>
<sequence>MLFMVVEHFKEDGARKIYRRAEESGRMLPNGLRYIDSWVSTRLDR</sequence>
<reference evidence="1" key="1">
    <citation type="journal article" date="2015" name="Nature">
        <title>Complex archaea that bridge the gap between prokaryotes and eukaryotes.</title>
        <authorList>
            <person name="Spang A."/>
            <person name="Saw J.H."/>
            <person name="Jorgensen S.L."/>
            <person name="Zaremba-Niedzwiedzka K."/>
            <person name="Martijn J."/>
            <person name="Lind A.E."/>
            <person name="van Eijk R."/>
            <person name="Schleper C."/>
            <person name="Guy L."/>
            <person name="Ettema T.J."/>
        </authorList>
    </citation>
    <scope>NUCLEOTIDE SEQUENCE</scope>
</reference>
<feature type="non-terminal residue" evidence="1">
    <location>
        <position position="45"/>
    </location>
</feature>
<dbReference type="Pfam" id="PF11746">
    <property type="entry name" value="DUF3303"/>
    <property type="match status" value="1"/>
</dbReference>
<dbReference type="EMBL" id="LAZR01055146">
    <property type="protein sequence ID" value="KKK77041.1"/>
    <property type="molecule type" value="Genomic_DNA"/>
</dbReference>
<dbReference type="AlphaFoldDB" id="A0A0F9AXJ9"/>
<proteinExistence type="predicted"/>